<evidence type="ECO:0000256" key="1">
    <source>
        <dbReference type="SAM" id="Coils"/>
    </source>
</evidence>
<name>A0A0F9P1Y4_9ZZZZ</name>
<accession>A0A0F9P1Y4</accession>
<evidence type="ECO:0008006" key="4">
    <source>
        <dbReference type="Google" id="ProtNLM"/>
    </source>
</evidence>
<comment type="caution">
    <text evidence="3">The sequence shown here is derived from an EMBL/GenBank/DDBJ whole genome shotgun (WGS) entry which is preliminary data.</text>
</comment>
<feature type="compositionally biased region" description="Basic and acidic residues" evidence="2">
    <location>
        <begin position="413"/>
        <end position="432"/>
    </location>
</feature>
<proteinExistence type="predicted"/>
<feature type="region of interest" description="Disordered" evidence="2">
    <location>
        <begin position="413"/>
        <end position="454"/>
    </location>
</feature>
<feature type="coiled-coil region" evidence="1">
    <location>
        <begin position="25"/>
        <end position="52"/>
    </location>
</feature>
<organism evidence="3">
    <name type="scientific">marine sediment metagenome</name>
    <dbReference type="NCBI Taxonomy" id="412755"/>
    <lineage>
        <taxon>unclassified sequences</taxon>
        <taxon>metagenomes</taxon>
        <taxon>ecological metagenomes</taxon>
    </lineage>
</organism>
<reference evidence="3" key="1">
    <citation type="journal article" date="2015" name="Nature">
        <title>Complex archaea that bridge the gap between prokaryotes and eukaryotes.</title>
        <authorList>
            <person name="Spang A."/>
            <person name="Saw J.H."/>
            <person name="Jorgensen S.L."/>
            <person name="Zaremba-Niedzwiedzka K."/>
            <person name="Martijn J."/>
            <person name="Lind A.E."/>
            <person name="van Eijk R."/>
            <person name="Schleper C."/>
            <person name="Guy L."/>
            <person name="Ettema T.J."/>
        </authorList>
    </citation>
    <scope>NUCLEOTIDE SEQUENCE</scope>
</reference>
<keyword evidence="1" id="KW-0175">Coiled coil</keyword>
<dbReference type="AlphaFoldDB" id="A0A0F9P1Y4"/>
<gene>
    <name evidence="3" type="ORF">LCGC14_1268440</name>
</gene>
<protein>
    <recommendedName>
        <fullName evidence="4">Portal protein</fullName>
    </recommendedName>
</protein>
<evidence type="ECO:0000313" key="3">
    <source>
        <dbReference type="EMBL" id="KKM87487.1"/>
    </source>
</evidence>
<sequence>MVEHIDMFINSFPKVPSEWLGDMVLALKKKNHQDFQKEREELQDAYEGNNLQELTDNFFKNKENKVQTSVPGASQNLIERAIRRRSLVYKNRPDYGVAKWPEGYDAMKRWLFFKSAERIANNIGTILLRAKVIDDEMNYELLTDYIPFFEEDPLVPTGILYPVTTPSADITANPETQWVFWTKDILLVMDSKGNPKVQPDNTENVNRFGILPFVTVNVREGRDYWRWGYGKPLLDANLAVNVAVTEMRLGTRYSMMGQWVATGQGLDDIKIKMGVDQVIKLPQEATLQAIAPPAEMSAAVDYAKFEYENVLQNMGLNVQWGDDGGVPSGESLKVKNIELLELREDDVATWQVADEQLYEVEQAVWEGKLPNRTVNYDEIEFPVTPTEQQAQDQWDLDHGLLTTAQILMRDNPDGYKTEKKAQDQINKNREVQRASAPPRVPALSAIRDAATQGR</sequence>
<evidence type="ECO:0000256" key="2">
    <source>
        <dbReference type="SAM" id="MobiDB-lite"/>
    </source>
</evidence>
<dbReference type="EMBL" id="LAZR01007095">
    <property type="protein sequence ID" value="KKM87487.1"/>
    <property type="molecule type" value="Genomic_DNA"/>
</dbReference>